<evidence type="ECO:0000313" key="2">
    <source>
        <dbReference type="EMBL" id="OVA06396.1"/>
    </source>
</evidence>
<dbReference type="NCBIfam" id="TIGR01640">
    <property type="entry name" value="F_box_assoc_1"/>
    <property type="match status" value="1"/>
</dbReference>
<dbReference type="PANTHER" id="PTHR31672">
    <property type="entry name" value="BNACNNG10540D PROTEIN"/>
    <property type="match status" value="1"/>
</dbReference>
<dbReference type="SMART" id="SM00256">
    <property type="entry name" value="FBOX"/>
    <property type="match status" value="1"/>
</dbReference>
<dbReference type="Proteomes" id="UP000195402">
    <property type="component" value="Unassembled WGS sequence"/>
</dbReference>
<dbReference type="EMBL" id="MVGT01002848">
    <property type="protein sequence ID" value="OVA06396.1"/>
    <property type="molecule type" value="Genomic_DNA"/>
</dbReference>
<dbReference type="OMA" id="NDQCESS"/>
<organism evidence="2 3">
    <name type="scientific">Macleaya cordata</name>
    <name type="common">Five-seeded plume-poppy</name>
    <name type="synonym">Bocconia cordata</name>
    <dbReference type="NCBI Taxonomy" id="56857"/>
    <lineage>
        <taxon>Eukaryota</taxon>
        <taxon>Viridiplantae</taxon>
        <taxon>Streptophyta</taxon>
        <taxon>Embryophyta</taxon>
        <taxon>Tracheophyta</taxon>
        <taxon>Spermatophyta</taxon>
        <taxon>Magnoliopsida</taxon>
        <taxon>Ranunculales</taxon>
        <taxon>Papaveraceae</taxon>
        <taxon>Papaveroideae</taxon>
        <taxon>Macleaya</taxon>
    </lineage>
</organism>
<evidence type="ECO:0000313" key="3">
    <source>
        <dbReference type="Proteomes" id="UP000195402"/>
    </source>
</evidence>
<sequence length="390" mass="45096">MENLQEEIIFDIFSRLPVESVLKCRQVCKTWNALLHHSYFAHMHLGRCLLQVDDHYSSNAVAASETISKVGFLSLMGPRKKNIAQLYYLEYDGNDELSYKTFRKINHPHIRRPDWDAIVGSCNGLVCLSVDHPRYQFRDPVNIWNPITREYTNIPEFNKADYSGLMTCGFGYAPSTNEYKVVRIYYRLGLHSAGQVQVYTLGSDSGWRNKGEIKYFLADHGPGILENGALHWVEYNNWNIVAFDLGKEEFYLLPSLPCFPPLGDYSFSFRVLGGCLCVVHHGGYDSINIWSLKKKCGEWEKLFSISYQSSKTDDYQPFTLTKSGELLLWNNFRSFYRYNSNTGTLEKLVDLDTDLRFYQAMPHKNSFVSLKALGEKCFRRRRGCNENPFS</sequence>
<dbReference type="InterPro" id="IPR013187">
    <property type="entry name" value="F-box-assoc_dom_typ3"/>
</dbReference>
<gene>
    <name evidence="2" type="ORF">BVC80_8981g36</name>
</gene>
<dbReference type="CDD" id="cd22157">
    <property type="entry name" value="F-box_AtFBW1-like"/>
    <property type="match status" value="1"/>
</dbReference>
<comment type="caution">
    <text evidence="2">The sequence shown here is derived from an EMBL/GenBank/DDBJ whole genome shotgun (WGS) entry which is preliminary data.</text>
</comment>
<dbReference type="InParanoid" id="A0A200Q7D8"/>
<dbReference type="InterPro" id="IPR001810">
    <property type="entry name" value="F-box_dom"/>
</dbReference>
<dbReference type="AlphaFoldDB" id="A0A200Q7D8"/>
<dbReference type="InterPro" id="IPR036047">
    <property type="entry name" value="F-box-like_dom_sf"/>
</dbReference>
<dbReference type="Gene3D" id="1.20.1280.50">
    <property type="match status" value="1"/>
</dbReference>
<dbReference type="SUPFAM" id="SSF81383">
    <property type="entry name" value="F-box domain"/>
    <property type="match status" value="1"/>
</dbReference>
<dbReference type="Pfam" id="PF12937">
    <property type="entry name" value="F-box-like"/>
    <property type="match status" value="1"/>
</dbReference>
<accession>A0A200Q7D8</accession>
<keyword evidence="3" id="KW-1185">Reference proteome</keyword>
<feature type="domain" description="F-box" evidence="1">
    <location>
        <begin position="1"/>
        <end position="43"/>
    </location>
</feature>
<dbReference type="InterPro" id="IPR011043">
    <property type="entry name" value="Gal_Oxase/kelch_b-propeller"/>
</dbReference>
<name>A0A200Q7D8_MACCD</name>
<dbReference type="SUPFAM" id="SSF50965">
    <property type="entry name" value="Galactose oxidase, central domain"/>
    <property type="match status" value="1"/>
</dbReference>
<dbReference type="PROSITE" id="PS50181">
    <property type="entry name" value="FBOX"/>
    <property type="match status" value="1"/>
</dbReference>
<reference evidence="2 3" key="1">
    <citation type="journal article" date="2017" name="Mol. Plant">
        <title>The Genome of Medicinal Plant Macleaya cordata Provides New Insights into Benzylisoquinoline Alkaloids Metabolism.</title>
        <authorList>
            <person name="Liu X."/>
            <person name="Liu Y."/>
            <person name="Huang P."/>
            <person name="Ma Y."/>
            <person name="Qing Z."/>
            <person name="Tang Q."/>
            <person name="Cao H."/>
            <person name="Cheng P."/>
            <person name="Zheng Y."/>
            <person name="Yuan Z."/>
            <person name="Zhou Y."/>
            <person name="Liu J."/>
            <person name="Tang Z."/>
            <person name="Zhuo Y."/>
            <person name="Zhang Y."/>
            <person name="Yu L."/>
            <person name="Huang J."/>
            <person name="Yang P."/>
            <person name="Peng Q."/>
            <person name="Zhang J."/>
            <person name="Jiang W."/>
            <person name="Zhang Z."/>
            <person name="Lin K."/>
            <person name="Ro D.K."/>
            <person name="Chen X."/>
            <person name="Xiong X."/>
            <person name="Shang Y."/>
            <person name="Huang S."/>
            <person name="Zeng J."/>
        </authorList>
    </citation>
    <scope>NUCLEOTIDE SEQUENCE [LARGE SCALE GENOMIC DNA]</scope>
    <source>
        <strain evidence="3">cv. BLH2017</strain>
        <tissue evidence="2">Root</tissue>
    </source>
</reference>
<dbReference type="InterPro" id="IPR017451">
    <property type="entry name" value="F-box-assoc_interact_dom"/>
</dbReference>
<proteinExistence type="predicted"/>
<dbReference type="InterPro" id="IPR050796">
    <property type="entry name" value="SCF_F-box_component"/>
</dbReference>
<dbReference type="STRING" id="56857.A0A200Q7D8"/>
<dbReference type="PANTHER" id="PTHR31672:SF13">
    <property type="entry name" value="F-BOX PROTEIN CPR30-LIKE"/>
    <property type="match status" value="1"/>
</dbReference>
<dbReference type="OrthoDB" id="610337at2759"/>
<protein>
    <submittedName>
        <fullName evidence="2">F-box domain</fullName>
    </submittedName>
</protein>
<evidence type="ECO:0000259" key="1">
    <source>
        <dbReference type="PROSITE" id="PS50181"/>
    </source>
</evidence>
<dbReference type="Pfam" id="PF08268">
    <property type="entry name" value="FBA_3"/>
    <property type="match status" value="1"/>
</dbReference>